<accession>A0A3A9Z9I6</accession>
<dbReference type="GO" id="GO:0007165">
    <property type="term" value="P:signal transduction"/>
    <property type="evidence" value="ECO:0007669"/>
    <property type="project" value="TreeGrafter"/>
</dbReference>
<feature type="binding site" evidence="6">
    <location>
        <position position="243"/>
    </location>
    <ligand>
        <name>Mg(2+)</name>
        <dbReference type="ChEBI" id="CHEBI:18420"/>
        <label>1</label>
        <note>catalytic</note>
    </ligand>
</feature>
<dbReference type="Gene3D" id="3.30.540.10">
    <property type="entry name" value="Fructose-1,6-Bisphosphatase, subunit A, domain 1"/>
    <property type="match status" value="1"/>
</dbReference>
<dbReference type="InterPro" id="IPR020583">
    <property type="entry name" value="Inositol_monoP_metal-BS"/>
</dbReference>
<evidence type="ECO:0000256" key="6">
    <source>
        <dbReference type="PIRSR" id="PIRSR600760-2"/>
    </source>
</evidence>
<keyword evidence="4 7" id="KW-0378">Hydrolase</keyword>
<dbReference type="GO" id="GO:0046872">
    <property type="term" value="F:metal ion binding"/>
    <property type="evidence" value="ECO:0007669"/>
    <property type="project" value="UniProtKB-KW"/>
</dbReference>
<comment type="catalytic activity">
    <reaction evidence="1 7">
        <text>a myo-inositol phosphate + H2O = myo-inositol + phosphate</text>
        <dbReference type="Rhea" id="RHEA:24056"/>
        <dbReference type="ChEBI" id="CHEBI:15377"/>
        <dbReference type="ChEBI" id="CHEBI:17268"/>
        <dbReference type="ChEBI" id="CHEBI:43474"/>
        <dbReference type="ChEBI" id="CHEBI:84139"/>
        <dbReference type="EC" id="3.1.3.25"/>
    </reaction>
</comment>
<evidence type="ECO:0000256" key="7">
    <source>
        <dbReference type="RuleBase" id="RU364068"/>
    </source>
</evidence>
<name>A0A3A9Z9I6_9ACTN</name>
<dbReference type="PANTHER" id="PTHR20854">
    <property type="entry name" value="INOSITOL MONOPHOSPHATASE"/>
    <property type="match status" value="1"/>
</dbReference>
<reference evidence="9 10" key="1">
    <citation type="journal article" date="2014" name="Int. J. Syst. Evol. Microbiol.">
        <title>Streptomyces hoynatensis sp. nov., isolated from deep marine sediment.</title>
        <authorList>
            <person name="Veyisoglu A."/>
            <person name="Sahin N."/>
        </authorList>
    </citation>
    <scope>NUCLEOTIDE SEQUENCE [LARGE SCALE GENOMIC DNA]</scope>
    <source>
        <strain evidence="9 10">KCTC 29097</strain>
    </source>
</reference>
<keyword evidence="3 6" id="KW-0479">Metal-binding</keyword>
<dbReference type="SUPFAM" id="SSF56655">
    <property type="entry name" value="Carbohydrate phosphatase"/>
    <property type="match status" value="1"/>
</dbReference>
<dbReference type="InterPro" id="IPR000760">
    <property type="entry name" value="Inositol_monophosphatase-like"/>
</dbReference>
<sequence length="303" mass="31982">MPSPACSRPRTPRSSPPRAPRPAADVPPSPYGELLGLALRAARSGASEIAARAGRPTGVRLKSQPTDPATDADRASESAIRRLIAAERPGDGLIGEEGEDRPPDSGVRWTIDPLDGTVNYLYGIPHHVVSIACEERAAGRWRTVVGVVHDPARAETFTAVRGGGARLNGAAIAVNDAVGLPLALVATGFSYRPGSRARQAAVLPRLLPRVRDLRSSGSSALDLCWTAAGRYDGFYEDELFPWDWRAGALLVREAGGVVSPLGSGVLAAGPALYGDLRELLSAARPPRSPRREAHRPPDPEGIS</sequence>
<evidence type="ECO:0000256" key="2">
    <source>
        <dbReference type="ARBA" id="ARBA00001946"/>
    </source>
</evidence>
<dbReference type="AlphaFoldDB" id="A0A3A9Z9I6"/>
<dbReference type="PRINTS" id="PR00377">
    <property type="entry name" value="IMPHPHTASES"/>
</dbReference>
<feature type="compositionally biased region" description="Pro residues" evidence="8">
    <location>
        <begin position="14"/>
        <end position="30"/>
    </location>
</feature>
<evidence type="ECO:0000313" key="10">
    <source>
        <dbReference type="Proteomes" id="UP000272474"/>
    </source>
</evidence>
<dbReference type="CDD" id="cd01639">
    <property type="entry name" value="IMPase"/>
    <property type="match status" value="1"/>
</dbReference>
<comment type="cofactor">
    <cofactor evidence="2 6 7">
        <name>Mg(2+)</name>
        <dbReference type="ChEBI" id="CHEBI:18420"/>
    </cofactor>
</comment>
<feature type="compositionally biased region" description="Low complexity" evidence="8">
    <location>
        <begin position="1"/>
        <end position="13"/>
    </location>
</feature>
<dbReference type="PANTHER" id="PTHR20854:SF4">
    <property type="entry name" value="INOSITOL-1-MONOPHOSPHATASE-RELATED"/>
    <property type="match status" value="1"/>
</dbReference>
<feature type="region of interest" description="Disordered" evidence="8">
    <location>
        <begin position="48"/>
        <end position="76"/>
    </location>
</feature>
<organism evidence="9 10">
    <name type="scientific">Streptomyces hoynatensis</name>
    <dbReference type="NCBI Taxonomy" id="1141874"/>
    <lineage>
        <taxon>Bacteria</taxon>
        <taxon>Bacillati</taxon>
        <taxon>Actinomycetota</taxon>
        <taxon>Actinomycetes</taxon>
        <taxon>Kitasatosporales</taxon>
        <taxon>Streptomycetaceae</taxon>
        <taxon>Streptomyces</taxon>
    </lineage>
</organism>
<dbReference type="EMBL" id="RBAL01000003">
    <property type="protein sequence ID" value="RKN44908.1"/>
    <property type="molecule type" value="Genomic_DNA"/>
</dbReference>
<dbReference type="GO" id="GO:0008934">
    <property type="term" value="F:inositol monophosphate 1-phosphatase activity"/>
    <property type="evidence" value="ECO:0007669"/>
    <property type="project" value="InterPro"/>
</dbReference>
<evidence type="ECO:0000313" key="9">
    <source>
        <dbReference type="EMBL" id="RKN44908.1"/>
    </source>
</evidence>
<feature type="region of interest" description="Disordered" evidence="8">
    <location>
        <begin position="282"/>
        <end position="303"/>
    </location>
</feature>
<evidence type="ECO:0000256" key="8">
    <source>
        <dbReference type="SAM" id="MobiDB-lite"/>
    </source>
</evidence>
<keyword evidence="5 6" id="KW-0460">Magnesium</keyword>
<dbReference type="EC" id="3.1.3.25" evidence="7"/>
<dbReference type="InterPro" id="IPR033942">
    <property type="entry name" value="IMPase"/>
</dbReference>
<evidence type="ECO:0000256" key="5">
    <source>
        <dbReference type="ARBA" id="ARBA00022842"/>
    </source>
</evidence>
<evidence type="ECO:0000256" key="3">
    <source>
        <dbReference type="ARBA" id="ARBA00022723"/>
    </source>
</evidence>
<evidence type="ECO:0000256" key="4">
    <source>
        <dbReference type="ARBA" id="ARBA00022801"/>
    </source>
</evidence>
<feature type="compositionally biased region" description="Basic and acidic residues" evidence="8">
    <location>
        <begin position="289"/>
        <end position="303"/>
    </location>
</feature>
<feature type="region of interest" description="Disordered" evidence="8">
    <location>
        <begin position="1"/>
        <end position="32"/>
    </location>
</feature>
<feature type="binding site" evidence="6">
    <location>
        <position position="96"/>
    </location>
    <ligand>
        <name>Mg(2+)</name>
        <dbReference type="ChEBI" id="CHEBI:18420"/>
        <label>1</label>
        <note>catalytic</note>
    </ligand>
</feature>
<dbReference type="Gene3D" id="3.40.190.80">
    <property type="match status" value="1"/>
</dbReference>
<comment type="caution">
    <text evidence="9">The sequence shown here is derived from an EMBL/GenBank/DDBJ whole genome shotgun (WGS) entry which is preliminary data.</text>
</comment>
<feature type="binding site" evidence="6">
    <location>
        <position position="112"/>
    </location>
    <ligand>
        <name>Mg(2+)</name>
        <dbReference type="ChEBI" id="CHEBI:18420"/>
        <label>1</label>
        <note>catalytic</note>
    </ligand>
</feature>
<evidence type="ECO:0000256" key="1">
    <source>
        <dbReference type="ARBA" id="ARBA00001033"/>
    </source>
</evidence>
<feature type="binding site" evidence="6">
    <location>
        <position position="114"/>
    </location>
    <ligand>
        <name>Mg(2+)</name>
        <dbReference type="ChEBI" id="CHEBI:18420"/>
        <label>1</label>
        <note>catalytic</note>
    </ligand>
</feature>
<protein>
    <recommendedName>
        <fullName evidence="7">Inositol-1-monophosphatase</fullName>
        <ecNumber evidence="7">3.1.3.25</ecNumber>
    </recommendedName>
</protein>
<dbReference type="Proteomes" id="UP000272474">
    <property type="component" value="Unassembled WGS sequence"/>
</dbReference>
<comment type="similarity">
    <text evidence="7">Belongs to the inositol monophosphatase superfamily.</text>
</comment>
<dbReference type="Pfam" id="PF00459">
    <property type="entry name" value="Inositol_P"/>
    <property type="match status" value="1"/>
</dbReference>
<keyword evidence="10" id="KW-1185">Reference proteome</keyword>
<dbReference type="PROSITE" id="PS00629">
    <property type="entry name" value="IMP_1"/>
    <property type="match status" value="1"/>
</dbReference>
<gene>
    <name evidence="9" type="ORF">D7294_07315</name>
</gene>
<proteinExistence type="inferred from homology"/>
<dbReference type="OrthoDB" id="9772456at2"/>
<dbReference type="GO" id="GO:0006020">
    <property type="term" value="P:inositol metabolic process"/>
    <property type="evidence" value="ECO:0007669"/>
    <property type="project" value="TreeGrafter"/>
</dbReference>
<feature type="binding site" evidence="6">
    <location>
        <position position="115"/>
    </location>
    <ligand>
        <name>Mg(2+)</name>
        <dbReference type="ChEBI" id="CHEBI:18420"/>
        <label>1</label>
        <note>catalytic</note>
    </ligand>
</feature>